<feature type="transmembrane region" description="Helical" evidence="10">
    <location>
        <begin position="818"/>
        <end position="844"/>
    </location>
</feature>
<evidence type="ECO:0000259" key="11">
    <source>
        <dbReference type="PROSITE" id="PS50156"/>
    </source>
</evidence>
<evidence type="ECO:0000256" key="7">
    <source>
        <dbReference type="ARBA" id="ARBA00057027"/>
    </source>
</evidence>
<dbReference type="InterPro" id="IPR003392">
    <property type="entry name" value="PTHD_SSD"/>
</dbReference>
<feature type="transmembrane region" description="Helical" evidence="10">
    <location>
        <begin position="44"/>
        <end position="64"/>
    </location>
</feature>
<dbReference type="Pfam" id="PF02460">
    <property type="entry name" value="Patched"/>
    <property type="match status" value="1"/>
</dbReference>
<feature type="transmembrane region" description="Helical" evidence="10">
    <location>
        <begin position="789"/>
        <end position="812"/>
    </location>
</feature>
<feature type="transmembrane region" description="Helical" evidence="10">
    <location>
        <begin position="406"/>
        <end position="432"/>
    </location>
</feature>
<dbReference type="AlphaFoldDB" id="A0A672H8Z2"/>
<keyword evidence="13" id="KW-1185">Reference proteome</keyword>
<dbReference type="InParanoid" id="A0A672H8Z2"/>
<sequence>YKRVSTAGTPAGFPAMARFHSDCIEGPLRTCFSIMGHFIGSHPWWFIIVPLSFSVSLGSGFYFLKDRTSNDLEEQFTPVGGPAKMERKYMEETFPGNGSTFSRLRLSRGGSYATVIATNSRNVLTAESLQEVLDVDVRIRGMVLQHHNQSFKYVDICAEVQGSCVQNDFLSAIEYNSSRIDSISLTYPWFHNGNRRVPVYLSLGSVEMNPGSSTVRSAKAVQLYYYLEDDGAKTDVWLRGFIDLVSNESPSLIQVSYSTSRSMQWEFDKTPSSVVHLFSITYTVAIAFSVLTCWRLDSVRTKLWVALCGVVSAGLAVLSAVGVLLLLGQPFVLTAASCPFLILGIGLDDMFILISSWQRTRVLDAVPDRLAEAYRDAAVSISITSLTDALALLLGCSSPFGSVRSFCLYAGVSVCFCYLYSITFLGACMAINGRREAGNRHWFTCRRSPEDSSAGSEVFRMCCVGGRYDQNTELEETDPISYIFEHFYGPCLTHKITKACVIMVYVAYLAVSIYGVLVLQEGLDVRNLALDDSYIVPYLSRQREHFSEYSCSVMVAVRQPFCYWDPDQQAQLQACISHFESLDFVNSTLAWFTSYRDYAEASSLNISSRESFHTHLPQFLQLSPTFRADLNLTAGGHVRASRFFVQMLNRTGRRRLVTGLRRAAESCPVQLLVFHPAFVYLDQDAVIVGNAVQTVLAAVAAMLMVSLVLIPGPLCSVLVTLAVCSVLLGVAGFMSLWAVSLDSISLINLIMCVGFSVDFSAHVSYAFVSSAKSDVDGKVGDALARLGRPILQGAASTVLGVAALSLSGSYIFRTFFRIVLLVSALGLLHSLVFIPVFLTVLAACRR</sequence>
<reference evidence="12" key="2">
    <citation type="submission" date="2025-08" db="UniProtKB">
        <authorList>
            <consortium name="Ensembl"/>
        </authorList>
    </citation>
    <scope>IDENTIFICATION</scope>
</reference>
<reference evidence="12" key="3">
    <citation type="submission" date="2025-09" db="UniProtKB">
        <authorList>
            <consortium name="Ensembl"/>
        </authorList>
    </citation>
    <scope>IDENTIFICATION</scope>
</reference>
<comment type="function">
    <text evidence="7">May play a role in sperm development or sperm function. However, does not appear to have an essential role in spermatogenesis or male fertility.</text>
</comment>
<dbReference type="FunFam" id="1.20.1640.10:FF:000013">
    <property type="entry name" value="PaTched Related family"/>
    <property type="match status" value="1"/>
</dbReference>
<feature type="domain" description="SSD" evidence="11">
    <location>
        <begin position="274"/>
        <end position="431"/>
    </location>
</feature>
<feature type="transmembrane region" description="Helical" evidence="10">
    <location>
        <begin position="273"/>
        <end position="291"/>
    </location>
</feature>
<evidence type="ECO:0000313" key="12">
    <source>
        <dbReference type="Ensembl" id="ENSSFAP00005025520.1"/>
    </source>
</evidence>
<reference evidence="12" key="1">
    <citation type="submission" date="2019-06" db="EMBL/GenBank/DDBJ databases">
        <authorList>
            <consortium name="Wellcome Sanger Institute Data Sharing"/>
        </authorList>
    </citation>
    <scope>NUCLEOTIDE SEQUENCE [LARGE SCALE GENOMIC DNA]</scope>
</reference>
<keyword evidence="4 10" id="KW-1133">Transmembrane helix</keyword>
<dbReference type="Gene3D" id="1.20.1640.10">
    <property type="entry name" value="Multidrug efflux transporter AcrB transmembrane domain"/>
    <property type="match status" value="2"/>
</dbReference>
<keyword evidence="2" id="KW-1003">Cell membrane</keyword>
<evidence type="ECO:0000256" key="1">
    <source>
        <dbReference type="ARBA" id="ARBA00005585"/>
    </source>
</evidence>
<dbReference type="PANTHER" id="PTHR10796">
    <property type="entry name" value="PATCHED-RELATED"/>
    <property type="match status" value="1"/>
</dbReference>
<dbReference type="GO" id="GO:0016020">
    <property type="term" value="C:membrane"/>
    <property type="evidence" value="ECO:0007669"/>
    <property type="project" value="InterPro"/>
</dbReference>
<dbReference type="PROSITE" id="PS50156">
    <property type="entry name" value="SSD"/>
    <property type="match status" value="1"/>
</dbReference>
<evidence type="ECO:0000256" key="2">
    <source>
        <dbReference type="ARBA" id="ARBA00022475"/>
    </source>
</evidence>
<comment type="similarity">
    <text evidence="1">Belongs to the patched family.</text>
</comment>
<evidence type="ECO:0000256" key="6">
    <source>
        <dbReference type="ARBA" id="ARBA00023180"/>
    </source>
</evidence>
<evidence type="ECO:0000256" key="8">
    <source>
        <dbReference type="ARBA" id="ARBA00060429"/>
    </source>
</evidence>
<dbReference type="GO" id="GO:0097225">
    <property type="term" value="C:sperm midpiece"/>
    <property type="evidence" value="ECO:0007669"/>
    <property type="project" value="UniProtKB-ARBA"/>
</dbReference>
<dbReference type="PANTHER" id="PTHR10796:SF60">
    <property type="entry name" value="PATCHED DOMAIN-CONTAINING PROTEIN 3"/>
    <property type="match status" value="1"/>
</dbReference>
<feature type="transmembrane region" description="Helical" evidence="10">
    <location>
        <begin position="687"/>
        <end position="710"/>
    </location>
</feature>
<feature type="transmembrane region" description="Helical" evidence="10">
    <location>
        <begin position="496"/>
        <end position="519"/>
    </location>
</feature>
<evidence type="ECO:0000256" key="10">
    <source>
        <dbReference type="SAM" id="Phobius"/>
    </source>
</evidence>
<evidence type="ECO:0000256" key="9">
    <source>
        <dbReference type="ARBA" id="ARBA00074262"/>
    </source>
</evidence>
<accession>A0A672H8Z2</accession>
<proteinExistence type="inferred from homology"/>
<evidence type="ECO:0000313" key="13">
    <source>
        <dbReference type="Proteomes" id="UP000472267"/>
    </source>
</evidence>
<evidence type="ECO:0000256" key="3">
    <source>
        <dbReference type="ARBA" id="ARBA00022692"/>
    </source>
</evidence>
<keyword evidence="3 10" id="KW-0812">Transmembrane</keyword>
<organism evidence="12 13">
    <name type="scientific">Salarias fasciatus</name>
    <name type="common">Jewelled blenny</name>
    <name type="synonym">Blennius fasciatus</name>
    <dbReference type="NCBI Taxonomy" id="181472"/>
    <lineage>
        <taxon>Eukaryota</taxon>
        <taxon>Metazoa</taxon>
        <taxon>Chordata</taxon>
        <taxon>Craniata</taxon>
        <taxon>Vertebrata</taxon>
        <taxon>Euteleostomi</taxon>
        <taxon>Actinopterygii</taxon>
        <taxon>Neopterygii</taxon>
        <taxon>Teleostei</taxon>
        <taxon>Neoteleostei</taxon>
        <taxon>Acanthomorphata</taxon>
        <taxon>Ovalentaria</taxon>
        <taxon>Blenniimorphae</taxon>
        <taxon>Blenniiformes</taxon>
        <taxon>Blennioidei</taxon>
        <taxon>Blenniidae</taxon>
        <taxon>Salariinae</taxon>
        <taxon>Salarias</taxon>
    </lineage>
</organism>
<evidence type="ECO:0000256" key="4">
    <source>
        <dbReference type="ARBA" id="ARBA00022989"/>
    </source>
</evidence>
<dbReference type="Ensembl" id="ENSSFAT00005026535.1">
    <property type="protein sequence ID" value="ENSSFAP00005025520.1"/>
    <property type="gene ID" value="ENSSFAG00005013124.1"/>
</dbReference>
<protein>
    <recommendedName>
        <fullName evidence="9">Patched domain-containing protein 3</fullName>
    </recommendedName>
</protein>
<dbReference type="InterPro" id="IPR000731">
    <property type="entry name" value="SSD"/>
</dbReference>
<keyword evidence="6" id="KW-0325">Glycoprotein</keyword>
<dbReference type="OMA" id="THSNPIE"/>
<gene>
    <name evidence="12" type="primary">LOC115405548</name>
</gene>
<feature type="transmembrane region" description="Helical" evidence="10">
    <location>
        <begin position="717"/>
        <end position="739"/>
    </location>
</feature>
<name>A0A672H8Z2_SALFA</name>
<comment type="subcellular location">
    <subcellularLocation>
        <location evidence="8">Cell projection</location>
        <location evidence="8">Cilium</location>
        <location evidence="8">Flagellum membrane</location>
        <topology evidence="8">Multi-pass membrane protein</topology>
    </subcellularLocation>
</comment>
<evidence type="ECO:0000256" key="5">
    <source>
        <dbReference type="ARBA" id="ARBA00023136"/>
    </source>
</evidence>
<dbReference type="SUPFAM" id="SSF82866">
    <property type="entry name" value="Multidrug efflux transporter AcrB transmembrane domain"/>
    <property type="match status" value="2"/>
</dbReference>
<feature type="transmembrane region" description="Helical" evidence="10">
    <location>
        <begin position="339"/>
        <end position="357"/>
    </location>
</feature>
<feature type="transmembrane region" description="Helical" evidence="10">
    <location>
        <begin position="303"/>
        <end position="327"/>
    </location>
</feature>
<dbReference type="Proteomes" id="UP000472267">
    <property type="component" value="Chromosome 18"/>
</dbReference>
<dbReference type="InterPro" id="IPR051697">
    <property type="entry name" value="Patched_domain-protein"/>
</dbReference>
<keyword evidence="5 10" id="KW-0472">Membrane</keyword>